<comment type="caution">
    <text evidence="2">The sequence shown here is derived from an EMBL/GenBank/DDBJ whole genome shotgun (WGS) entry which is preliminary data.</text>
</comment>
<evidence type="ECO:0000313" key="3">
    <source>
        <dbReference type="Proteomes" id="UP001231941"/>
    </source>
</evidence>
<dbReference type="NCBIfam" id="NF038128">
    <property type="entry name" value="choice_anch_J"/>
    <property type="match status" value="1"/>
</dbReference>
<dbReference type="InterPro" id="IPR013320">
    <property type="entry name" value="ConA-like_dom_sf"/>
</dbReference>
<sequence>MWERANPQSTSYSGSKQLGTTTSGSFGLVTGASAGSSVGANDIDNGNTSILSPEITLPADGNLTLTFSSYFSHYSNATSADFFSLSVIQANGNEVTLFEELGAGVDQDANWSNQTIDLSAYAGQTIQLQFEAADAAGGSLVEAGVDDVKIEQSTVNALLEPKVD</sequence>
<dbReference type="RefSeq" id="WP_305991613.1">
    <property type="nucleotide sequence ID" value="NZ_JAVAMP010000002.1"/>
</dbReference>
<organism evidence="2 3">
    <name type="scientific">Chengkuizengella axinellae</name>
    <dbReference type="NCBI Taxonomy" id="3064388"/>
    <lineage>
        <taxon>Bacteria</taxon>
        <taxon>Bacillati</taxon>
        <taxon>Bacillota</taxon>
        <taxon>Bacilli</taxon>
        <taxon>Bacillales</taxon>
        <taxon>Paenibacillaceae</taxon>
        <taxon>Chengkuizengella</taxon>
    </lineage>
</organism>
<reference evidence="2 3" key="1">
    <citation type="submission" date="2023-08" db="EMBL/GenBank/DDBJ databases">
        <authorList>
            <person name="Park J.-S."/>
        </authorList>
    </citation>
    <scope>NUCLEOTIDE SEQUENCE [LARGE SCALE GENOMIC DNA]</scope>
    <source>
        <strain evidence="2 3">2205SS18-9</strain>
    </source>
</reference>
<proteinExistence type="predicted"/>
<accession>A0ABT9IW36</accession>
<dbReference type="PROSITE" id="PS50060">
    <property type="entry name" value="MAM_2"/>
    <property type="match status" value="1"/>
</dbReference>
<feature type="domain" description="MAM" evidence="1">
    <location>
        <begin position="1"/>
        <end position="157"/>
    </location>
</feature>
<evidence type="ECO:0000259" key="1">
    <source>
        <dbReference type="PROSITE" id="PS50060"/>
    </source>
</evidence>
<dbReference type="EMBL" id="JAVAMP010000002">
    <property type="protein sequence ID" value="MDP5273576.1"/>
    <property type="molecule type" value="Genomic_DNA"/>
</dbReference>
<protein>
    <submittedName>
        <fullName evidence="2">Choice-of-anchor J domain-containing protein</fullName>
    </submittedName>
</protein>
<name>A0ABT9IW36_9BACL</name>
<dbReference type="Gene3D" id="2.60.120.200">
    <property type="match status" value="1"/>
</dbReference>
<gene>
    <name evidence="2" type="ORF">Q5Y73_05625</name>
</gene>
<keyword evidence="3" id="KW-1185">Reference proteome</keyword>
<dbReference type="SUPFAM" id="SSF49899">
    <property type="entry name" value="Concanavalin A-like lectins/glucanases"/>
    <property type="match status" value="1"/>
</dbReference>
<dbReference type="Proteomes" id="UP001231941">
    <property type="component" value="Unassembled WGS sequence"/>
</dbReference>
<dbReference type="InterPro" id="IPR000998">
    <property type="entry name" value="MAM_dom"/>
</dbReference>
<evidence type="ECO:0000313" key="2">
    <source>
        <dbReference type="EMBL" id="MDP5273576.1"/>
    </source>
</evidence>